<accession>A0A0L7M2R8</accession>
<evidence type="ECO:0000313" key="1">
    <source>
        <dbReference type="EMBL" id="KOB87113.1"/>
    </source>
</evidence>
<reference evidence="2" key="2">
    <citation type="submission" date="2006-09" db="EMBL/GenBank/DDBJ databases">
        <title>The genome sequence of Plasmodium falciparum Dd2.</title>
        <authorList>
            <consortium name="The Broad Institute Genome Sequencing Platform"/>
            <person name="Birren B."/>
            <person name="Lander E."/>
            <person name="Galagan J."/>
            <person name="Nusbaum C."/>
            <person name="Devon K."/>
            <person name="Henn M."/>
            <person name="Jaffe D."/>
            <person name="Butler J."/>
            <person name="Alvarez P."/>
            <person name="Gnerre S."/>
            <person name="Grabherr M."/>
            <person name="Kleber M."/>
            <person name="Mauceli E."/>
            <person name="Brockman W."/>
            <person name="MacCallum I.A."/>
            <person name="Rounsley S."/>
            <person name="Young S."/>
            <person name="LaButti K."/>
            <person name="Pushparaj V."/>
            <person name="DeCaprio D."/>
            <person name="Crawford M."/>
            <person name="Koehrsen M."/>
            <person name="Engels R."/>
            <person name="Montgomery P."/>
            <person name="Pearson M."/>
            <person name="Howarth C."/>
            <person name="Larson L."/>
            <person name="Luoma S."/>
            <person name="White J."/>
            <person name="Kodira C."/>
            <person name="Zeng Q."/>
            <person name="O'Leary S."/>
            <person name="Yandava C."/>
            <person name="Alvarado L."/>
            <person name="Wirth D."/>
            <person name="Volkman S."/>
            <person name="Hartl D."/>
        </authorList>
    </citation>
    <scope>NUCLEOTIDE SEQUENCE [LARGE SCALE GENOMIC DNA]</scope>
</reference>
<sequence>MNWKNLKMNRIYLSTLIKMFIIKNKSSIF</sequence>
<dbReference type="Proteomes" id="UP000054282">
    <property type="component" value="Unassembled WGS sequence"/>
</dbReference>
<gene>
    <name evidence="1" type="ORF">PFDG_03152</name>
</gene>
<proteinExistence type="predicted"/>
<reference evidence="2" key="1">
    <citation type="submission" date="2006-09" db="EMBL/GenBank/DDBJ databases">
        <title>Annotation of Plasmodium falciparum Dd2.</title>
        <authorList>
            <consortium name="The Broad Institute Genome Sequencing Platform"/>
            <person name="Volkman S.K."/>
            <person name="Neafsey D.E."/>
            <person name="Dash A.P."/>
            <person name="Chitnis C.E."/>
            <person name="Hartl D.L."/>
            <person name="Young S.K."/>
            <person name="Zeng Q."/>
            <person name="Koehrsen M."/>
            <person name="Alvarado L."/>
            <person name="Berlin A."/>
            <person name="Borenstein D."/>
            <person name="Chapman S.B."/>
            <person name="Chen Z."/>
            <person name="Engels R."/>
            <person name="Freedman E."/>
            <person name="Gellesch M."/>
            <person name="Goldberg J."/>
            <person name="Griggs A."/>
            <person name="Gujja S."/>
            <person name="Heilman E.R."/>
            <person name="Heiman D.I."/>
            <person name="Howarth C."/>
            <person name="Jen D."/>
            <person name="Larson L."/>
            <person name="Mehta T."/>
            <person name="Neiman D."/>
            <person name="Park D."/>
            <person name="Pearson M."/>
            <person name="Roberts A."/>
            <person name="Saif S."/>
            <person name="Shea T."/>
            <person name="Shenoy N."/>
            <person name="Sisk P."/>
            <person name="Stolte C."/>
            <person name="Sykes S."/>
            <person name="Walk T."/>
            <person name="White J."/>
            <person name="Yandava C."/>
            <person name="Haas B."/>
            <person name="Henn M.R."/>
            <person name="Nusbaum C."/>
            <person name="Birren B."/>
        </authorList>
    </citation>
    <scope>NUCLEOTIDE SEQUENCE [LARGE SCALE GENOMIC DNA]</scope>
</reference>
<dbReference type="EMBL" id="DS016454">
    <property type="protein sequence ID" value="KOB87113.1"/>
    <property type="molecule type" value="Genomic_DNA"/>
</dbReference>
<organism evidence="1 2">
    <name type="scientific">Plasmodium falciparum (isolate Dd2)</name>
    <dbReference type="NCBI Taxonomy" id="57267"/>
    <lineage>
        <taxon>Eukaryota</taxon>
        <taxon>Sar</taxon>
        <taxon>Alveolata</taxon>
        <taxon>Apicomplexa</taxon>
        <taxon>Aconoidasida</taxon>
        <taxon>Haemosporida</taxon>
        <taxon>Plasmodiidae</taxon>
        <taxon>Plasmodium</taxon>
        <taxon>Plasmodium (Laverania)</taxon>
    </lineage>
</organism>
<name>A0A0L7M2R8_PLAF4</name>
<protein>
    <submittedName>
        <fullName evidence="1">Uncharacterized protein</fullName>
    </submittedName>
</protein>
<dbReference type="KEGG" id="pfd:PFDG_03152"/>
<dbReference type="AlphaFoldDB" id="A0A0L7M2R8"/>
<evidence type="ECO:0000313" key="2">
    <source>
        <dbReference type="Proteomes" id="UP000054282"/>
    </source>
</evidence>